<sequence length="80" mass="9483">MTVKQAREKWSAVKWNRLARSGMPSSRPRHTSTTPPHSHITHRTTPHRYHTSLHHTNPHHYIITPRHIPHQPIQYHHTTS</sequence>
<dbReference type="EMBL" id="VSRR010149475">
    <property type="protein sequence ID" value="MPD06107.1"/>
    <property type="molecule type" value="Genomic_DNA"/>
</dbReference>
<keyword evidence="3" id="KW-1185">Reference proteome</keyword>
<accession>A0A5B7KH54</accession>
<proteinExistence type="predicted"/>
<gene>
    <name evidence="2" type="ORF">E2C01_101896</name>
</gene>
<protein>
    <submittedName>
        <fullName evidence="2">Uncharacterized protein</fullName>
    </submittedName>
</protein>
<reference evidence="2 3" key="1">
    <citation type="submission" date="2019-05" db="EMBL/GenBank/DDBJ databases">
        <title>Another draft genome of Portunus trituberculatus and its Hox gene families provides insights of decapod evolution.</title>
        <authorList>
            <person name="Jeong J.-H."/>
            <person name="Song I."/>
            <person name="Kim S."/>
            <person name="Choi T."/>
            <person name="Kim D."/>
            <person name="Ryu S."/>
            <person name="Kim W."/>
        </authorList>
    </citation>
    <scope>NUCLEOTIDE SEQUENCE [LARGE SCALE GENOMIC DNA]</scope>
    <source>
        <tissue evidence="2">Muscle</tissue>
    </source>
</reference>
<dbReference type="Proteomes" id="UP000324222">
    <property type="component" value="Unassembled WGS sequence"/>
</dbReference>
<name>A0A5B7KH54_PORTR</name>
<feature type="region of interest" description="Disordered" evidence="1">
    <location>
        <begin position="18"/>
        <end position="45"/>
    </location>
</feature>
<evidence type="ECO:0000313" key="2">
    <source>
        <dbReference type="EMBL" id="MPD06107.1"/>
    </source>
</evidence>
<comment type="caution">
    <text evidence="2">The sequence shown here is derived from an EMBL/GenBank/DDBJ whole genome shotgun (WGS) entry which is preliminary data.</text>
</comment>
<dbReference type="AlphaFoldDB" id="A0A5B7KH54"/>
<evidence type="ECO:0000256" key="1">
    <source>
        <dbReference type="SAM" id="MobiDB-lite"/>
    </source>
</evidence>
<organism evidence="2 3">
    <name type="scientific">Portunus trituberculatus</name>
    <name type="common">Swimming crab</name>
    <name type="synonym">Neptunus trituberculatus</name>
    <dbReference type="NCBI Taxonomy" id="210409"/>
    <lineage>
        <taxon>Eukaryota</taxon>
        <taxon>Metazoa</taxon>
        <taxon>Ecdysozoa</taxon>
        <taxon>Arthropoda</taxon>
        <taxon>Crustacea</taxon>
        <taxon>Multicrustacea</taxon>
        <taxon>Malacostraca</taxon>
        <taxon>Eumalacostraca</taxon>
        <taxon>Eucarida</taxon>
        <taxon>Decapoda</taxon>
        <taxon>Pleocyemata</taxon>
        <taxon>Brachyura</taxon>
        <taxon>Eubrachyura</taxon>
        <taxon>Portunoidea</taxon>
        <taxon>Portunidae</taxon>
        <taxon>Portuninae</taxon>
        <taxon>Portunus</taxon>
    </lineage>
</organism>
<evidence type="ECO:0000313" key="3">
    <source>
        <dbReference type="Proteomes" id="UP000324222"/>
    </source>
</evidence>